<evidence type="ECO:0000256" key="2">
    <source>
        <dbReference type="HAMAP-Rule" id="MF_00048"/>
    </source>
</evidence>
<dbReference type="InterPro" id="IPR011335">
    <property type="entry name" value="Restrct_endonuc-II-like"/>
</dbReference>
<evidence type="ECO:0000256" key="1">
    <source>
        <dbReference type="ARBA" id="ARBA00006738"/>
    </source>
</evidence>
<organism evidence="3 4">
    <name type="scientific">Halovulum dunhuangense</name>
    <dbReference type="NCBI Taxonomy" id="1505036"/>
    <lineage>
        <taxon>Bacteria</taxon>
        <taxon>Pseudomonadati</taxon>
        <taxon>Pseudomonadota</taxon>
        <taxon>Alphaproteobacteria</taxon>
        <taxon>Rhodobacterales</taxon>
        <taxon>Paracoccaceae</taxon>
        <taxon>Halovulum</taxon>
    </lineage>
</organism>
<dbReference type="GO" id="GO:0003676">
    <property type="term" value="F:nucleic acid binding"/>
    <property type="evidence" value="ECO:0007669"/>
    <property type="project" value="InterPro"/>
</dbReference>
<evidence type="ECO:0000313" key="3">
    <source>
        <dbReference type="EMBL" id="NNU78890.1"/>
    </source>
</evidence>
<dbReference type="Pfam" id="PF02021">
    <property type="entry name" value="UPF0102"/>
    <property type="match status" value="1"/>
</dbReference>
<dbReference type="RefSeq" id="WP_171321397.1">
    <property type="nucleotide sequence ID" value="NZ_JABFBC010000001.1"/>
</dbReference>
<dbReference type="HAMAP" id="MF_00048">
    <property type="entry name" value="UPF0102"/>
    <property type="match status" value="1"/>
</dbReference>
<accession>A0A849L021</accession>
<dbReference type="EMBL" id="JABFBC010000001">
    <property type="protein sequence ID" value="NNU78890.1"/>
    <property type="molecule type" value="Genomic_DNA"/>
</dbReference>
<dbReference type="Gene3D" id="3.40.1350.10">
    <property type="match status" value="1"/>
</dbReference>
<sequence>MSGSAAFHGGLAAEAAAEAIYAEKGAVTLARRARTPAGEIDLIVALGEEIVFIEVKARRSHAAAAASLSRRQQGRILAAAEAWLAATGRPALTPIRFDLVTLDATGQPQVLENALGF</sequence>
<comment type="similarity">
    <text evidence="1 2">Belongs to the UPF0102 family.</text>
</comment>
<proteinExistence type="inferred from homology"/>
<gene>
    <name evidence="3" type="ORF">HMH01_00430</name>
</gene>
<dbReference type="Proteomes" id="UP000572377">
    <property type="component" value="Unassembled WGS sequence"/>
</dbReference>
<keyword evidence="4" id="KW-1185">Reference proteome</keyword>
<name>A0A849L021_9RHOB</name>
<dbReference type="AlphaFoldDB" id="A0A849L021"/>
<comment type="caution">
    <text evidence="3">The sequence shown here is derived from an EMBL/GenBank/DDBJ whole genome shotgun (WGS) entry which is preliminary data.</text>
</comment>
<protein>
    <recommendedName>
        <fullName evidence="2">UPF0102 protein HMH01_00430</fullName>
    </recommendedName>
</protein>
<dbReference type="PANTHER" id="PTHR34039:SF1">
    <property type="entry name" value="UPF0102 PROTEIN YRAN"/>
    <property type="match status" value="1"/>
</dbReference>
<evidence type="ECO:0000313" key="4">
    <source>
        <dbReference type="Proteomes" id="UP000572377"/>
    </source>
</evidence>
<dbReference type="InterPro" id="IPR003509">
    <property type="entry name" value="UPF0102_YraN-like"/>
</dbReference>
<dbReference type="PANTHER" id="PTHR34039">
    <property type="entry name" value="UPF0102 PROTEIN YRAN"/>
    <property type="match status" value="1"/>
</dbReference>
<reference evidence="3 4" key="1">
    <citation type="submission" date="2020-05" db="EMBL/GenBank/DDBJ databases">
        <title>Gimesia benthica sp. nov., a novel planctomycete isolated from a deep-sea water sample of the Northwest Indian Ocean.</title>
        <authorList>
            <person name="Wang J."/>
            <person name="Ruan C."/>
            <person name="Song L."/>
            <person name="Zhu Y."/>
            <person name="Li A."/>
            <person name="Zheng X."/>
            <person name="Wang L."/>
            <person name="Lu Z."/>
            <person name="Huang Y."/>
            <person name="Du W."/>
            <person name="Zhou Y."/>
            <person name="Huang L."/>
            <person name="Dai X."/>
        </authorList>
    </citation>
    <scope>NUCLEOTIDE SEQUENCE [LARGE SCALE GENOMIC DNA]</scope>
    <source>
        <strain evidence="3 4">YYQ-30</strain>
    </source>
</reference>
<dbReference type="SUPFAM" id="SSF52980">
    <property type="entry name" value="Restriction endonuclease-like"/>
    <property type="match status" value="1"/>
</dbReference>
<dbReference type="InterPro" id="IPR011856">
    <property type="entry name" value="tRNA_endonuc-like_dom_sf"/>
</dbReference>